<evidence type="ECO:0000256" key="6">
    <source>
        <dbReference type="ARBA" id="ARBA00022729"/>
    </source>
</evidence>
<sequence>MKLSAAIITSCAVALARGQATGWGQCGGKGWTGATTCVSGFTCIYQNDWYSQCVPGSASTTMRTTTKTKSCTKTKTSTTSTPNPTSAPTSTSSAPASTATSINGYAKAVGTVFQINGKKTYFAGTNCYWCGFLSNNADIDLVMSHLAASGLKVLRVWGFNDVTSAQGSGSIWYQSLIPGQPPVINTGANGLQRLDYVVQSAQAHGISLIINFVNNWSDYGGIPAYAAYFKTSATEWYTNDAAQAQYKAYIAAVVSRYKTNTAVFAWELCNEARCSGCATSVITNWATSISKYIKSLDPNHMVTVGDEGFGLTVANDTSYPFTAGPGTWFTDLLAIPTIDFATIHLYPGSWGEVDSWGSSWISSHANVTAAAGKPLILEEYGATTHLNELAWQGTVLNTATAGSMYWQYGDTLSTGKTSDDGYAIYYGTDEYKTLVINHAAAMNAKAVPGGR</sequence>
<feature type="region of interest" description="Disordered" evidence="10">
    <location>
        <begin position="71"/>
        <end position="96"/>
    </location>
</feature>
<protein>
    <recommendedName>
        <fullName evidence="4">mannan endo-1,4-beta-mannosidase</fullName>
        <ecNumber evidence="4">3.2.1.78</ecNumber>
    </recommendedName>
</protein>
<evidence type="ECO:0000256" key="4">
    <source>
        <dbReference type="ARBA" id="ARBA00012706"/>
    </source>
</evidence>
<keyword evidence="6 11" id="KW-0732">Signal</keyword>
<dbReference type="GO" id="GO:0005576">
    <property type="term" value="C:extracellular region"/>
    <property type="evidence" value="ECO:0007669"/>
    <property type="project" value="UniProtKB-SubCell"/>
</dbReference>
<evidence type="ECO:0000256" key="7">
    <source>
        <dbReference type="ARBA" id="ARBA00022801"/>
    </source>
</evidence>
<comment type="similarity">
    <text evidence="3 9">Belongs to the glycosyl hydrolase 5 (cellulase A) family.</text>
</comment>
<dbReference type="SUPFAM" id="SSF51445">
    <property type="entry name" value="(Trans)glycosidases"/>
    <property type="match status" value="1"/>
</dbReference>
<dbReference type="OrthoDB" id="406631at2759"/>
<dbReference type="GO" id="GO:0030248">
    <property type="term" value="F:cellulose binding"/>
    <property type="evidence" value="ECO:0007669"/>
    <property type="project" value="InterPro"/>
</dbReference>
<name>A0A8A3PL26_9HELO</name>
<dbReference type="EC" id="3.2.1.78" evidence="4"/>
<proteinExistence type="inferred from homology"/>
<dbReference type="InterPro" id="IPR045053">
    <property type="entry name" value="MAN-like"/>
</dbReference>
<evidence type="ECO:0000256" key="2">
    <source>
        <dbReference type="ARBA" id="ARBA00004613"/>
    </source>
</evidence>
<evidence type="ECO:0000313" key="14">
    <source>
        <dbReference type="Proteomes" id="UP000672032"/>
    </source>
</evidence>
<evidence type="ECO:0000256" key="3">
    <source>
        <dbReference type="ARBA" id="ARBA00005641"/>
    </source>
</evidence>
<evidence type="ECO:0000256" key="10">
    <source>
        <dbReference type="SAM" id="MobiDB-lite"/>
    </source>
</evidence>
<dbReference type="PROSITE" id="PS51164">
    <property type="entry name" value="CBM1_2"/>
    <property type="match status" value="1"/>
</dbReference>
<dbReference type="PANTHER" id="PTHR31451">
    <property type="match status" value="1"/>
</dbReference>
<dbReference type="SMART" id="SM00236">
    <property type="entry name" value="fCBD"/>
    <property type="match status" value="1"/>
</dbReference>
<dbReference type="Gene3D" id="3.20.20.80">
    <property type="entry name" value="Glycosidases"/>
    <property type="match status" value="1"/>
</dbReference>
<evidence type="ECO:0000256" key="11">
    <source>
        <dbReference type="SAM" id="SignalP"/>
    </source>
</evidence>
<keyword evidence="8 9" id="KW-0326">Glycosidase</keyword>
<dbReference type="InterPro" id="IPR000254">
    <property type="entry name" value="CBD"/>
</dbReference>
<feature type="domain" description="CBM1" evidence="12">
    <location>
        <begin position="18"/>
        <end position="54"/>
    </location>
</feature>
<evidence type="ECO:0000256" key="1">
    <source>
        <dbReference type="ARBA" id="ARBA00001678"/>
    </source>
</evidence>
<dbReference type="Pfam" id="PF00150">
    <property type="entry name" value="Cellulase"/>
    <property type="match status" value="1"/>
</dbReference>
<comment type="subcellular location">
    <subcellularLocation>
        <location evidence="2">Secreted</location>
    </subcellularLocation>
</comment>
<dbReference type="InterPro" id="IPR035971">
    <property type="entry name" value="CBD_sf"/>
</dbReference>
<accession>A0A8A3PL26</accession>
<dbReference type="SUPFAM" id="SSF57180">
    <property type="entry name" value="Cellulose-binding domain"/>
    <property type="match status" value="1"/>
</dbReference>
<evidence type="ECO:0000313" key="13">
    <source>
        <dbReference type="EMBL" id="QSZ35586.1"/>
    </source>
</evidence>
<evidence type="ECO:0000256" key="9">
    <source>
        <dbReference type="RuleBase" id="RU361153"/>
    </source>
</evidence>
<dbReference type="PROSITE" id="PS00562">
    <property type="entry name" value="CBM1_1"/>
    <property type="match status" value="1"/>
</dbReference>
<dbReference type="Proteomes" id="UP000672032">
    <property type="component" value="Chromosome 5"/>
</dbReference>
<feature type="signal peptide" evidence="11">
    <location>
        <begin position="1"/>
        <end position="18"/>
    </location>
</feature>
<keyword evidence="14" id="KW-1185">Reference proteome</keyword>
<feature type="chain" id="PRO_5032341228" description="mannan endo-1,4-beta-mannosidase" evidence="11">
    <location>
        <begin position="19"/>
        <end position="451"/>
    </location>
</feature>
<dbReference type="FunFam" id="3.20.20.80:FF:000076">
    <property type="entry name" value="Mannan endo-1,4-beta-mannosidase A"/>
    <property type="match status" value="1"/>
</dbReference>
<dbReference type="EMBL" id="CP063409">
    <property type="protein sequence ID" value="QSZ35586.1"/>
    <property type="molecule type" value="Genomic_DNA"/>
</dbReference>
<dbReference type="GO" id="GO:0016985">
    <property type="term" value="F:mannan endo-1,4-beta-mannosidase activity"/>
    <property type="evidence" value="ECO:0007669"/>
    <property type="project" value="UniProtKB-EC"/>
</dbReference>
<evidence type="ECO:0000256" key="8">
    <source>
        <dbReference type="ARBA" id="ARBA00023295"/>
    </source>
</evidence>
<keyword evidence="5" id="KW-0964">Secreted</keyword>
<dbReference type="AlphaFoldDB" id="A0A8A3PL26"/>
<gene>
    <name evidence="13" type="ORF">DSL72_008456</name>
</gene>
<organism evidence="13 14">
    <name type="scientific">Monilinia vaccinii-corymbosi</name>
    <dbReference type="NCBI Taxonomy" id="61207"/>
    <lineage>
        <taxon>Eukaryota</taxon>
        <taxon>Fungi</taxon>
        <taxon>Dikarya</taxon>
        <taxon>Ascomycota</taxon>
        <taxon>Pezizomycotina</taxon>
        <taxon>Leotiomycetes</taxon>
        <taxon>Helotiales</taxon>
        <taxon>Sclerotiniaceae</taxon>
        <taxon>Monilinia</taxon>
    </lineage>
</organism>
<reference evidence="13" key="1">
    <citation type="submission" date="2020-10" db="EMBL/GenBank/DDBJ databases">
        <title>Genome Sequence of Monilinia vaccinii-corymbosi Sheds Light on Mummy Berry Disease Infection of Blueberry and Mating Type.</title>
        <authorList>
            <person name="Yow A.G."/>
            <person name="Zhang Y."/>
            <person name="Bansal K."/>
            <person name="Eacker S.M."/>
            <person name="Sullivan S."/>
            <person name="Liachko I."/>
            <person name="Cubeta M.A."/>
            <person name="Rollins J.A."/>
            <person name="Ashrafi H."/>
        </authorList>
    </citation>
    <scope>NUCLEOTIDE SEQUENCE</scope>
    <source>
        <strain evidence="13">RL-1</strain>
    </source>
</reference>
<dbReference type="PANTHER" id="PTHR31451:SF39">
    <property type="entry name" value="MANNAN ENDO-1,4-BETA-MANNOSIDASE 1"/>
    <property type="match status" value="1"/>
</dbReference>
<dbReference type="Pfam" id="PF00734">
    <property type="entry name" value="CBM_1"/>
    <property type="match status" value="1"/>
</dbReference>
<dbReference type="InterPro" id="IPR001547">
    <property type="entry name" value="Glyco_hydro_5"/>
</dbReference>
<comment type="catalytic activity">
    <reaction evidence="1">
        <text>Random hydrolysis of (1-&gt;4)-beta-D-mannosidic linkages in mannans, galactomannans and glucomannans.</text>
        <dbReference type="EC" id="3.2.1.78"/>
    </reaction>
</comment>
<dbReference type="GO" id="GO:0046355">
    <property type="term" value="P:mannan catabolic process"/>
    <property type="evidence" value="ECO:0007669"/>
    <property type="project" value="UniProtKB-ARBA"/>
</dbReference>
<evidence type="ECO:0000259" key="12">
    <source>
        <dbReference type="PROSITE" id="PS51164"/>
    </source>
</evidence>
<keyword evidence="7 9" id="KW-0378">Hydrolase</keyword>
<evidence type="ECO:0000256" key="5">
    <source>
        <dbReference type="ARBA" id="ARBA00022525"/>
    </source>
</evidence>
<dbReference type="InterPro" id="IPR017853">
    <property type="entry name" value="GH"/>
</dbReference>